<comment type="caution">
    <text evidence="2">The sequence shown here is derived from an EMBL/GenBank/DDBJ whole genome shotgun (WGS) entry which is preliminary data.</text>
</comment>
<dbReference type="SUPFAM" id="SSF53474">
    <property type="entry name" value="alpha/beta-Hydrolases"/>
    <property type="match status" value="1"/>
</dbReference>
<dbReference type="GO" id="GO:0016787">
    <property type="term" value="F:hydrolase activity"/>
    <property type="evidence" value="ECO:0007669"/>
    <property type="project" value="UniProtKB-KW"/>
</dbReference>
<evidence type="ECO:0000313" key="2">
    <source>
        <dbReference type="EMBL" id="NDW16349.1"/>
    </source>
</evidence>
<dbReference type="EMBL" id="JAAAWO010000009">
    <property type="protein sequence ID" value="NDW16349.1"/>
    <property type="molecule type" value="Genomic_DNA"/>
</dbReference>
<reference evidence="2 3" key="1">
    <citation type="submission" date="2020-01" db="EMBL/GenBank/DDBJ databases">
        <title>Genomes of bacteria type strains.</title>
        <authorList>
            <person name="Chen J."/>
            <person name="Zhu S."/>
            <person name="Yang J."/>
        </authorList>
    </citation>
    <scope>NUCLEOTIDE SEQUENCE [LARGE SCALE GENOMIC DNA]</scope>
    <source>
        <strain evidence="2 3">LMG 24078</strain>
    </source>
</reference>
<dbReference type="Gene3D" id="3.40.50.1820">
    <property type="entry name" value="alpha/beta hydrolase"/>
    <property type="match status" value="1"/>
</dbReference>
<dbReference type="PIRSF" id="PIRSF037442">
    <property type="entry name" value="UCP037442_abhydr"/>
    <property type="match status" value="1"/>
</dbReference>
<sequence length="254" mass="28675">MVGPATGIKRQFYRAFATYLCEQGFGVITFDNRGIGESCNVPLKHSNASLVSWGEQDMPAILSTLKSHFSHCHYFLVGHSAGGQLLGLMHNVHDLSAFCNFGSSSGSLRNMRKGYLIKAHFFMNGFIPLSNFLFGCTNSQWVGMGEPLPKKVARQWQQWCNGSGYIKTAFGKEVKNHYFDDIRIPSKWLLATDDDIANIKNVHDMISVFPNMKAEVEQLDPAEHNVKDIGHMKFFSRKCQHLWPKVTEYFDSVA</sequence>
<dbReference type="InterPro" id="IPR022742">
    <property type="entry name" value="Hydrolase_4"/>
</dbReference>
<dbReference type="InterPro" id="IPR017208">
    <property type="entry name" value="UCP037442_abhydr"/>
</dbReference>
<evidence type="ECO:0000259" key="1">
    <source>
        <dbReference type="Pfam" id="PF12146"/>
    </source>
</evidence>
<gene>
    <name evidence="2" type="ORF">GTQ48_12560</name>
</gene>
<keyword evidence="3" id="KW-1185">Reference proteome</keyword>
<dbReference type="Proteomes" id="UP000471381">
    <property type="component" value="Unassembled WGS sequence"/>
</dbReference>
<protein>
    <submittedName>
        <fullName evidence="2">Alpha/beta hydrolase</fullName>
    </submittedName>
</protein>
<dbReference type="Pfam" id="PF12146">
    <property type="entry name" value="Hydrolase_4"/>
    <property type="match status" value="1"/>
</dbReference>
<keyword evidence="2" id="KW-0378">Hydrolase</keyword>
<name>A0A6N9TLD6_9ALTE</name>
<dbReference type="AlphaFoldDB" id="A0A6N9TLD6"/>
<dbReference type="InterPro" id="IPR029058">
    <property type="entry name" value="AB_hydrolase_fold"/>
</dbReference>
<evidence type="ECO:0000313" key="3">
    <source>
        <dbReference type="Proteomes" id="UP000471381"/>
    </source>
</evidence>
<feature type="domain" description="Serine aminopeptidase S33" evidence="1">
    <location>
        <begin position="11"/>
        <end position="85"/>
    </location>
</feature>
<organism evidence="2 3">
    <name type="scientific">Alteromonas genovensis</name>
    <dbReference type="NCBI Taxonomy" id="471225"/>
    <lineage>
        <taxon>Bacteria</taxon>
        <taxon>Pseudomonadati</taxon>
        <taxon>Pseudomonadota</taxon>
        <taxon>Gammaproteobacteria</taxon>
        <taxon>Alteromonadales</taxon>
        <taxon>Alteromonadaceae</taxon>
        <taxon>Alteromonas/Salinimonas group</taxon>
        <taxon>Alteromonas</taxon>
    </lineage>
</organism>
<proteinExistence type="predicted"/>
<accession>A0A6N9TLD6</accession>